<dbReference type="AlphaFoldDB" id="A0A6M1LCA1"/>
<protein>
    <submittedName>
        <fullName evidence="2">Uncharacterized protein</fullName>
    </submittedName>
</protein>
<sequence>MTGGGPAGARPDLSGRAGAGTGRPAPATGPAPSLGGRRGGPTTPSPRKAAPRDAEQETWEYGDGDDELWVTESSAAGVVEAPAEHRPREQGRTLGQS</sequence>
<reference evidence="2 3" key="1">
    <citation type="submission" date="2020-02" db="EMBL/GenBank/DDBJ databases">
        <title>Draft Genome Sequence of Verrucosispora sp. Strain CWR15, Isolated from Gulf of Mexico Sponge.</title>
        <authorList>
            <person name="Kennedy S.J."/>
            <person name="Cella E."/>
            <person name="Azarian T."/>
            <person name="Baker B.J."/>
            <person name="Shaw L.N."/>
        </authorList>
    </citation>
    <scope>NUCLEOTIDE SEQUENCE [LARGE SCALE GENOMIC DNA]</scope>
    <source>
        <strain evidence="2 3">CWR15</strain>
    </source>
</reference>
<comment type="caution">
    <text evidence="2">The sequence shown here is derived from an EMBL/GenBank/DDBJ whole genome shotgun (WGS) entry which is preliminary data.</text>
</comment>
<gene>
    <name evidence="2" type="ORF">ENC19_25505</name>
</gene>
<feature type="compositionally biased region" description="Basic and acidic residues" evidence="1">
    <location>
        <begin position="82"/>
        <end position="91"/>
    </location>
</feature>
<feature type="compositionally biased region" description="Acidic residues" evidence="1">
    <location>
        <begin position="56"/>
        <end position="69"/>
    </location>
</feature>
<feature type="compositionally biased region" description="Low complexity" evidence="1">
    <location>
        <begin position="22"/>
        <end position="47"/>
    </location>
</feature>
<evidence type="ECO:0000313" key="3">
    <source>
        <dbReference type="Proteomes" id="UP000478148"/>
    </source>
</evidence>
<evidence type="ECO:0000256" key="1">
    <source>
        <dbReference type="SAM" id="MobiDB-lite"/>
    </source>
</evidence>
<organism evidence="2 3">
    <name type="scientific">Verrucosispora sioxanthis</name>
    <dbReference type="NCBI Taxonomy" id="2499994"/>
    <lineage>
        <taxon>Bacteria</taxon>
        <taxon>Bacillati</taxon>
        <taxon>Actinomycetota</taxon>
        <taxon>Actinomycetes</taxon>
        <taxon>Micromonosporales</taxon>
        <taxon>Micromonosporaceae</taxon>
        <taxon>Micromonospora</taxon>
    </lineage>
</organism>
<proteinExistence type="predicted"/>
<dbReference type="Proteomes" id="UP000478148">
    <property type="component" value="Unassembled WGS sequence"/>
</dbReference>
<keyword evidence="3" id="KW-1185">Reference proteome</keyword>
<accession>A0A6M1LCA1</accession>
<dbReference type="RefSeq" id="WP_164449599.1">
    <property type="nucleotide sequence ID" value="NZ_SAIY01000011.1"/>
</dbReference>
<evidence type="ECO:0000313" key="2">
    <source>
        <dbReference type="EMBL" id="NGM15744.1"/>
    </source>
</evidence>
<dbReference type="EMBL" id="SAIY01000011">
    <property type="protein sequence ID" value="NGM15744.1"/>
    <property type="molecule type" value="Genomic_DNA"/>
</dbReference>
<feature type="region of interest" description="Disordered" evidence="1">
    <location>
        <begin position="1"/>
        <end position="97"/>
    </location>
</feature>
<name>A0A6M1LCA1_9ACTN</name>